<dbReference type="Proteomes" id="UP000095401">
    <property type="component" value="Chromosome"/>
</dbReference>
<gene>
    <name evidence="1" type="ORF">BI364_13645</name>
</gene>
<sequence length="99" mass="10765">MVGDARAPRLGELESFLEVPRNGLALATRIGRQDDVVRALDDFAQPREHVLAALGDLILKSEDEWCNAHAVARQIAHVLDTRGDEVVVAVACALPGTRR</sequence>
<accession>A0A1D8IQV2</accession>
<proteinExistence type="predicted"/>
<organism evidence="1 2">
    <name type="scientific">Acidihalobacter yilgarnensis</name>
    <dbReference type="NCBI Taxonomy" id="2819280"/>
    <lineage>
        <taxon>Bacteria</taxon>
        <taxon>Pseudomonadati</taxon>
        <taxon>Pseudomonadota</taxon>
        <taxon>Gammaproteobacteria</taxon>
        <taxon>Chromatiales</taxon>
        <taxon>Ectothiorhodospiraceae</taxon>
        <taxon>Acidihalobacter</taxon>
    </lineage>
</organism>
<dbReference type="KEGG" id="aprs:BI364_13645"/>
<dbReference type="EMBL" id="CP017415">
    <property type="protein sequence ID" value="AOU98861.1"/>
    <property type="molecule type" value="Genomic_DNA"/>
</dbReference>
<reference evidence="2" key="1">
    <citation type="submission" date="2016-09" db="EMBL/GenBank/DDBJ databases">
        <title>Acidihalobacter prosperus F5.</title>
        <authorList>
            <person name="Khaleque H.N."/>
            <person name="Ramsay J.P."/>
            <person name="Kaksonen A.H."/>
            <person name="Boxall N.J."/>
            <person name="Watkin E.L.J."/>
        </authorList>
    </citation>
    <scope>NUCLEOTIDE SEQUENCE [LARGE SCALE GENOMIC DNA]</scope>
    <source>
        <strain evidence="2">F5</strain>
    </source>
</reference>
<name>A0A1D8IQV2_9GAMM</name>
<evidence type="ECO:0000313" key="2">
    <source>
        <dbReference type="Proteomes" id="UP000095401"/>
    </source>
</evidence>
<protein>
    <submittedName>
        <fullName evidence="1">Uncharacterized protein</fullName>
    </submittedName>
</protein>
<keyword evidence="2" id="KW-1185">Reference proteome</keyword>
<dbReference type="AlphaFoldDB" id="A0A1D8IQV2"/>
<evidence type="ECO:0000313" key="1">
    <source>
        <dbReference type="EMBL" id="AOU98861.1"/>
    </source>
</evidence>